<evidence type="ECO:0000313" key="2">
    <source>
        <dbReference type="EMBL" id="CAK9147860.1"/>
    </source>
</evidence>
<protein>
    <submittedName>
        <fullName evidence="2">Uncharacterized protein</fullName>
    </submittedName>
</protein>
<gene>
    <name evidence="2" type="ORF">ILEXP_LOCUS15795</name>
</gene>
<reference evidence="2 3" key="1">
    <citation type="submission" date="2024-02" db="EMBL/GenBank/DDBJ databases">
        <authorList>
            <person name="Vignale AGUSTIN F."/>
            <person name="Sosa J E."/>
            <person name="Modenutti C."/>
        </authorList>
    </citation>
    <scope>NUCLEOTIDE SEQUENCE [LARGE SCALE GENOMIC DNA]</scope>
</reference>
<feature type="region of interest" description="Disordered" evidence="1">
    <location>
        <begin position="1"/>
        <end position="21"/>
    </location>
</feature>
<name>A0ABC8RSA8_9AQUA</name>
<feature type="region of interest" description="Disordered" evidence="1">
    <location>
        <begin position="47"/>
        <end position="76"/>
    </location>
</feature>
<comment type="caution">
    <text evidence="2">The sequence shown here is derived from an EMBL/GenBank/DDBJ whole genome shotgun (WGS) entry which is preliminary data.</text>
</comment>
<proteinExistence type="predicted"/>
<feature type="compositionally biased region" description="Polar residues" evidence="1">
    <location>
        <begin position="54"/>
        <end position="63"/>
    </location>
</feature>
<evidence type="ECO:0000313" key="3">
    <source>
        <dbReference type="Proteomes" id="UP001642360"/>
    </source>
</evidence>
<sequence length="257" mass="29467">MDCRKRKKSGPEVTSLDASKEQFMEIPKKQSIMNKEQVMEVQQHERVRNKEQARAQQKGSRLNVQKKEFKTKKPKEDKGKGQMIVFGQNEVGESSEANDAHLIILWFLPSQKWMMIRKQVLNNFASIRIIPCPEKGFYVPSINQRDPTLEHNNPKMGEITINSVDRIFEKLSTERTNGTMSLRFDSIQDLDYSEEFAGMAAFSEEYEPNAELFEEESAEEHVSGAPSSQLVPSVSAVPFIPLNVKNPPPFLLEEIHR</sequence>
<organism evidence="2 3">
    <name type="scientific">Ilex paraguariensis</name>
    <name type="common">yerba mate</name>
    <dbReference type="NCBI Taxonomy" id="185542"/>
    <lineage>
        <taxon>Eukaryota</taxon>
        <taxon>Viridiplantae</taxon>
        <taxon>Streptophyta</taxon>
        <taxon>Embryophyta</taxon>
        <taxon>Tracheophyta</taxon>
        <taxon>Spermatophyta</taxon>
        <taxon>Magnoliopsida</taxon>
        <taxon>eudicotyledons</taxon>
        <taxon>Gunneridae</taxon>
        <taxon>Pentapetalae</taxon>
        <taxon>asterids</taxon>
        <taxon>campanulids</taxon>
        <taxon>Aquifoliales</taxon>
        <taxon>Aquifoliaceae</taxon>
        <taxon>Ilex</taxon>
    </lineage>
</organism>
<accession>A0ABC8RSA8</accession>
<evidence type="ECO:0000256" key="1">
    <source>
        <dbReference type="SAM" id="MobiDB-lite"/>
    </source>
</evidence>
<dbReference type="Proteomes" id="UP001642360">
    <property type="component" value="Unassembled WGS sequence"/>
</dbReference>
<keyword evidence="3" id="KW-1185">Reference proteome</keyword>
<dbReference type="EMBL" id="CAUOFW020001724">
    <property type="protein sequence ID" value="CAK9147860.1"/>
    <property type="molecule type" value="Genomic_DNA"/>
</dbReference>
<dbReference type="AlphaFoldDB" id="A0ABC8RSA8"/>